<feature type="region of interest" description="Disordered" evidence="1">
    <location>
        <begin position="279"/>
        <end position="334"/>
    </location>
</feature>
<name>A0AAW2YJ10_9EUKA</name>
<dbReference type="Gene3D" id="2.80.10.50">
    <property type="match status" value="1"/>
</dbReference>
<dbReference type="AlphaFoldDB" id="A0AAW2YJ10"/>
<dbReference type="EMBL" id="JAOPGA020001200">
    <property type="protein sequence ID" value="KAL0486080.1"/>
    <property type="molecule type" value="Genomic_DNA"/>
</dbReference>
<evidence type="ECO:0000256" key="1">
    <source>
        <dbReference type="SAM" id="MobiDB-lite"/>
    </source>
</evidence>
<evidence type="ECO:0000313" key="4">
    <source>
        <dbReference type="Proteomes" id="UP001431209"/>
    </source>
</evidence>
<evidence type="ECO:0000313" key="2">
    <source>
        <dbReference type="EMBL" id="KAL0477290.1"/>
    </source>
</evidence>
<sequence>MSLTINFGDYIVLCNVVHNKFVTAEPTGALLGNKQTPAELETFVIESANGSTGPIQFNDHILFKTPSNRYLTIAPNNVPQANNYTPTMAETFVIYDVNNYNSTDQVTTHHQILLQAHTGNVLAVEPNGKVSADRAQWELSWDLFYIQTAPRKNLSISPPNMSISPNWSNQPNISSSLHQHQASNVPASNVFDDPFFNIVNDQPFNPKPNNMQPIQTNQPQPQPGVGQQKLQPESYMGTGSLPTNLHQPAVQQYDGMLRPKSPSGLVPQQQLWTSYEDSFDDFLNDAPKNKPAPKIEPPAPAPAKKSPPKQRENVPSARPTTEAPTRNKQVLNGKRKFQIQVSSRVASTLKVAILNEQGNPEYKIGMQFSVGTQIYDTENKRLGCITREQMHLHNTFAIFDHKGVRLGQCKERFKLTDRKFNYTRYDNGAVLKMTGDFNIGFKVTRNDNTVAGLRPSRSNPRCYNVVTDAVPSDIYHILMLCLIMVETQWSVNM</sequence>
<dbReference type="SUPFAM" id="SSF54518">
    <property type="entry name" value="Tubby C-terminal domain-like"/>
    <property type="match status" value="1"/>
</dbReference>
<comment type="caution">
    <text evidence="2">The sequence shown here is derived from an EMBL/GenBank/DDBJ whole genome shotgun (WGS) entry which is preliminary data.</text>
</comment>
<proteinExistence type="predicted"/>
<protein>
    <submittedName>
        <fullName evidence="2">Plch2</fullName>
    </submittedName>
</protein>
<organism evidence="2 4">
    <name type="scientific">Acrasis kona</name>
    <dbReference type="NCBI Taxonomy" id="1008807"/>
    <lineage>
        <taxon>Eukaryota</taxon>
        <taxon>Discoba</taxon>
        <taxon>Heterolobosea</taxon>
        <taxon>Tetramitia</taxon>
        <taxon>Eutetramitia</taxon>
        <taxon>Acrasidae</taxon>
        <taxon>Acrasis</taxon>
    </lineage>
</organism>
<dbReference type="Proteomes" id="UP001431209">
    <property type="component" value="Unassembled WGS sequence"/>
</dbReference>
<accession>A0AAW2YJ10</accession>
<feature type="compositionally biased region" description="Polar residues" evidence="1">
    <location>
        <begin position="318"/>
        <end position="330"/>
    </location>
</feature>
<evidence type="ECO:0000313" key="3">
    <source>
        <dbReference type="EMBL" id="KAL0486080.1"/>
    </source>
</evidence>
<dbReference type="SUPFAM" id="SSF50405">
    <property type="entry name" value="Actin-crosslinking proteins"/>
    <property type="match status" value="1"/>
</dbReference>
<dbReference type="InterPro" id="IPR025659">
    <property type="entry name" value="Tubby-like_C"/>
</dbReference>
<gene>
    <name evidence="3" type="ORF">AKO1_001724</name>
    <name evidence="2" type="ORF">AKO1_005444</name>
</gene>
<dbReference type="InterPro" id="IPR008999">
    <property type="entry name" value="Actin-crosslinking"/>
</dbReference>
<feature type="compositionally biased region" description="Low complexity" evidence="1">
    <location>
        <begin position="208"/>
        <end position="232"/>
    </location>
</feature>
<dbReference type="CDD" id="cd00257">
    <property type="entry name" value="beta-trefoil_FSCN-like"/>
    <property type="match status" value="1"/>
</dbReference>
<feature type="region of interest" description="Disordered" evidence="1">
    <location>
        <begin position="200"/>
        <end position="246"/>
    </location>
</feature>
<keyword evidence="4" id="KW-1185">Reference proteome</keyword>
<reference evidence="2 4" key="1">
    <citation type="submission" date="2024-03" db="EMBL/GenBank/DDBJ databases">
        <title>The Acrasis kona genome and developmental transcriptomes reveal deep origins of eukaryotic multicellular pathways.</title>
        <authorList>
            <person name="Sheikh S."/>
            <person name="Fu C.-J."/>
            <person name="Brown M.W."/>
            <person name="Baldauf S.L."/>
        </authorList>
    </citation>
    <scope>NUCLEOTIDE SEQUENCE [LARGE SCALE GENOMIC DNA]</scope>
    <source>
        <strain evidence="2 4">ATCC MYA-3509</strain>
    </source>
</reference>
<dbReference type="EMBL" id="JAOPGA020000159">
    <property type="protein sequence ID" value="KAL0477290.1"/>
    <property type="molecule type" value="Genomic_DNA"/>
</dbReference>